<keyword evidence="5 6" id="KW-0472">Membrane</keyword>
<feature type="transmembrane region" description="Helical" evidence="6">
    <location>
        <begin position="261"/>
        <end position="282"/>
    </location>
</feature>
<evidence type="ECO:0000256" key="2">
    <source>
        <dbReference type="ARBA" id="ARBA00009142"/>
    </source>
</evidence>
<evidence type="ECO:0000256" key="4">
    <source>
        <dbReference type="ARBA" id="ARBA00022989"/>
    </source>
</evidence>
<dbReference type="RefSeq" id="WP_345214596.1">
    <property type="nucleotide sequence ID" value="NZ_BAABGN010000001.1"/>
</dbReference>
<keyword evidence="8" id="KW-1185">Reference proteome</keyword>
<feature type="transmembrane region" description="Helical" evidence="6">
    <location>
        <begin position="174"/>
        <end position="198"/>
    </location>
</feature>
<evidence type="ECO:0000256" key="5">
    <source>
        <dbReference type="ARBA" id="ARBA00023136"/>
    </source>
</evidence>
<keyword evidence="3 6" id="KW-0812">Transmembrane</keyword>
<dbReference type="PANTHER" id="PTHR43701:SF12">
    <property type="entry name" value="MEMBRANE TRANSPORTER PROTEIN YTNM-RELATED"/>
    <property type="match status" value="1"/>
</dbReference>
<dbReference type="Pfam" id="PF01925">
    <property type="entry name" value="TauE"/>
    <property type="match status" value="1"/>
</dbReference>
<feature type="transmembrane region" description="Helical" evidence="6">
    <location>
        <begin position="102"/>
        <end position="124"/>
    </location>
</feature>
<evidence type="ECO:0000256" key="3">
    <source>
        <dbReference type="ARBA" id="ARBA00022692"/>
    </source>
</evidence>
<proteinExistence type="inferred from homology"/>
<keyword evidence="4 6" id="KW-1133">Transmembrane helix</keyword>
<evidence type="ECO:0000313" key="8">
    <source>
        <dbReference type="Proteomes" id="UP001500622"/>
    </source>
</evidence>
<comment type="subcellular location">
    <subcellularLocation>
        <location evidence="6">Cell membrane</location>
        <topology evidence="6">Multi-pass membrane protein</topology>
    </subcellularLocation>
    <subcellularLocation>
        <location evidence="1">Membrane</location>
        <topology evidence="1">Multi-pass membrane protein</topology>
    </subcellularLocation>
</comment>
<feature type="transmembrane region" description="Helical" evidence="6">
    <location>
        <begin position="232"/>
        <end position="255"/>
    </location>
</feature>
<feature type="transmembrane region" description="Helical" evidence="6">
    <location>
        <begin position="204"/>
        <end position="225"/>
    </location>
</feature>
<dbReference type="InterPro" id="IPR002781">
    <property type="entry name" value="TM_pro_TauE-like"/>
</dbReference>
<keyword evidence="6" id="KW-1003">Cell membrane</keyword>
<accession>A0ABP8KSL4</accession>
<comment type="similarity">
    <text evidence="2 6">Belongs to the 4-toluene sulfonate uptake permease (TSUP) (TC 2.A.102) family.</text>
</comment>
<dbReference type="Proteomes" id="UP001500622">
    <property type="component" value="Unassembled WGS sequence"/>
</dbReference>
<protein>
    <recommendedName>
        <fullName evidence="6">Probable membrane transporter protein</fullName>
    </recommendedName>
</protein>
<dbReference type="InterPro" id="IPR051598">
    <property type="entry name" value="TSUP/Inactive_protease-like"/>
</dbReference>
<evidence type="ECO:0000313" key="7">
    <source>
        <dbReference type="EMBL" id="GAA4415409.1"/>
    </source>
</evidence>
<gene>
    <name evidence="7" type="ORF">GCM10023169_01700</name>
</gene>
<feature type="transmembrane region" description="Helical" evidence="6">
    <location>
        <begin position="70"/>
        <end position="90"/>
    </location>
</feature>
<dbReference type="PANTHER" id="PTHR43701">
    <property type="entry name" value="MEMBRANE TRANSPORTER PROTEIN MJ0441-RELATED"/>
    <property type="match status" value="1"/>
</dbReference>
<feature type="transmembrane region" description="Helical" evidence="6">
    <location>
        <begin position="29"/>
        <end position="50"/>
    </location>
</feature>
<reference evidence="8" key="1">
    <citation type="journal article" date="2019" name="Int. J. Syst. Evol. Microbiol.">
        <title>The Global Catalogue of Microorganisms (GCM) 10K type strain sequencing project: providing services to taxonomists for standard genome sequencing and annotation.</title>
        <authorList>
            <consortium name="The Broad Institute Genomics Platform"/>
            <consortium name="The Broad Institute Genome Sequencing Center for Infectious Disease"/>
            <person name="Wu L."/>
            <person name="Ma J."/>
        </authorList>
    </citation>
    <scope>NUCLEOTIDE SEQUENCE [LARGE SCALE GENOMIC DNA]</scope>
    <source>
        <strain evidence="8">JCM 17810</strain>
    </source>
</reference>
<organism evidence="7 8">
    <name type="scientific">Georgenia halophila</name>
    <dbReference type="NCBI Taxonomy" id="620889"/>
    <lineage>
        <taxon>Bacteria</taxon>
        <taxon>Bacillati</taxon>
        <taxon>Actinomycetota</taxon>
        <taxon>Actinomycetes</taxon>
        <taxon>Micrococcales</taxon>
        <taxon>Bogoriellaceae</taxon>
        <taxon>Georgenia</taxon>
    </lineage>
</organism>
<sequence length="310" mass="31366">MAGILILSVVGLFSQLVDGSLGMGFGVISSTLLIAVGIAPAAVSSTVHLAKIGTGVASGLSHWKFGNVDWRVTSLLAVPGAVGAFGGAVLLSSLSAEVAAPWVSLLLFGLGGYVLWRFAVLAGARPVINGRLSRNLLAPLGLVGGALDSLGGGGWGPIGTTTLLSSGRLEPKKVVGSVSTAELVVALGSSAGFLVGLGSAGINVGWVLALLVGGVIGAPFAAWVVQHMRPRMLGVLAGGLIVITNTITMMQSWFGLELTSAVMWVVVAALTAAWSVVVRRTLLDEREKTRRAAAVALEADPNASETAVDA</sequence>
<evidence type="ECO:0000256" key="1">
    <source>
        <dbReference type="ARBA" id="ARBA00004141"/>
    </source>
</evidence>
<evidence type="ECO:0000256" key="6">
    <source>
        <dbReference type="RuleBase" id="RU363041"/>
    </source>
</evidence>
<comment type="caution">
    <text evidence="7">The sequence shown here is derived from an EMBL/GenBank/DDBJ whole genome shotgun (WGS) entry which is preliminary data.</text>
</comment>
<name>A0ABP8KSL4_9MICO</name>
<dbReference type="EMBL" id="BAABGN010000001">
    <property type="protein sequence ID" value="GAA4415409.1"/>
    <property type="molecule type" value="Genomic_DNA"/>
</dbReference>